<dbReference type="Pfam" id="PF14244">
    <property type="entry name" value="Retrotran_gag_3"/>
    <property type="match status" value="1"/>
</dbReference>
<accession>A0A438BNJ5</accession>
<comment type="caution">
    <text evidence="2">The sequence shown here is derived from an EMBL/GenBank/DDBJ whole genome shotgun (WGS) entry which is preliminary data.</text>
</comment>
<feature type="domain" description="Retrotransposon Copia-like N-terminal" evidence="1">
    <location>
        <begin position="14"/>
        <end position="55"/>
    </location>
</feature>
<dbReference type="Proteomes" id="UP000288805">
    <property type="component" value="Unassembled WGS sequence"/>
</dbReference>
<dbReference type="PANTHER" id="PTHR37610">
    <property type="entry name" value="CCHC-TYPE DOMAIN-CONTAINING PROTEIN"/>
    <property type="match status" value="1"/>
</dbReference>
<name>A0A438BNJ5_VITVI</name>
<evidence type="ECO:0000313" key="3">
    <source>
        <dbReference type="Proteomes" id="UP000288805"/>
    </source>
</evidence>
<organism evidence="2 3">
    <name type="scientific">Vitis vinifera</name>
    <name type="common">Grape</name>
    <dbReference type="NCBI Taxonomy" id="29760"/>
    <lineage>
        <taxon>Eukaryota</taxon>
        <taxon>Viridiplantae</taxon>
        <taxon>Streptophyta</taxon>
        <taxon>Embryophyta</taxon>
        <taxon>Tracheophyta</taxon>
        <taxon>Spermatophyta</taxon>
        <taxon>Magnoliopsida</taxon>
        <taxon>eudicotyledons</taxon>
        <taxon>Gunneridae</taxon>
        <taxon>Pentapetalae</taxon>
        <taxon>rosids</taxon>
        <taxon>Vitales</taxon>
        <taxon>Vitaceae</taxon>
        <taxon>Viteae</taxon>
        <taxon>Vitis</taxon>
    </lineage>
</organism>
<evidence type="ECO:0000313" key="2">
    <source>
        <dbReference type="EMBL" id="RVW12545.1"/>
    </source>
</evidence>
<proteinExistence type="predicted"/>
<reference evidence="2 3" key="1">
    <citation type="journal article" date="2018" name="PLoS Genet.">
        <title>Population sequencing reveals clonal diversity and ancestral inbreeding in the grapevine cultivar Chardonnay.</title>
        <authorList>
            <person name="Roach M.J."/>
            <person name="Johnson D.L."/>
            <person name="Bohlmann J."/>
            <person name="van Vuuren H.J."/>
            <person name="Jones S.J."/>
            <person name="Pretorius I.S."/>
            <person name="Schmidt S.A."/>
            <person name="Borneman A.R."/>
        </authorList>
    </citation>
    <scope>NUCLEOTIDE SEQUENCE [LARGE SCALE GENOMIC DNA]</scope>
    <source>
        <strain evidence="3">cv. Chardonnay</strain>
        <tissue evidence="2">Leaf</tissue>
    </source>
</reference>
<sequence length="313" mass="35381">MVSEQFLLLILCGDHPRLILVSHNLIGNNYNTWSKAMAVTLTSKNKIGFIDGTIPRAAQADILFNAWNRYNNMVTSWIINSISKDIADSLIFKVLWEELKNFQPLPVCHCGGLQVWLEYQQQENVIEFLMGLNDSYAQTRGQILMMEPLSPLSKVLLRLMLILGIQLQRENMRDLNVAIVDCRVIPLIVVTNCMDTHLGPYAGANDWDGVLPSSHANTFRSLFPSFTYYNPATTIESPVSFISRLTRVTRPPTYLQDYHYYSTTLTSTSTSYPLSGVPGYDKLSPSHRALVHAISSHVEPTSYTQATMISEWQ</sequence>
<gene>
    <name evidence="2" type="ORF">CK203_082458</name>
</gene>
<evidence type="ECO:0000259" key="1">
    <source>
        <dbReference type="Pfam" id="PF14244"/>
    </source>
</evidence>
<protein>
    <recommendedName>
        <fullName evidence="1">Retrotransposon Copia-like N-terminal domain-containing protein</fullName>
    </recommendedName>
</protein>
<dbReference type="PANTHER" id="PTHR37610:SF81">
    <property type="entry name" value="RETROTRANSPOSON COPIA-LIKE N-TERMINAL DOMAIN-CONTAINING PROTEIN"/>
    <property type="match status" value="1"/>
</dbReference>
<dbReference type="InterPro" id="IPR029472">
    <property type="entry name" value="Copia-like_N"/>
</dbReference>
<dbReference type="AlphaFoldDB" id="A0A438BNJ5"/>
<dbReference type="EMBL" id="QGNW01002702">
    <property type="protein sequence ID" value="RVW12545.1"/>
    <property type="molecule type" value="Genomic_DNA"/>
</dbReference>